<reference evidence="3 4" key="1">
    <citation type="journal article" date="2018" name="Sci. Rep.">
        <title>Comparative genomics provides insights into the lifestyle and reveals functional heterogeneity of dark septate endophytic fungi.</title>
        <authorList>
            <person name="Knapp D.G."/>
            <person name="Nemeth J.B."/>
            <person name="Barry K."/>
            <person name="Hainaut M."/>
            <person name="Henrissat B."/>
            <person name="Johnson J."/>
            <person name="Kuo A."/>
            <person name="Lim J.H.P."/>
            <person name="Lipzen A."/>
            <person name="Nolan M."/>
            <person name="Ohm R.A."/>
            <person name="Tamas L."/>
            <person name="Grigoriev I.V."/>
            <person name="Spatafora J.W."/>
            <person name="Nagy L.G."/>
            <person name="Kovacs G.M."/>
        </authorList>
    </citation>
    <scope>NUCLEOTIDE SEQUENCE [LARGE SCALE GENOMIC DNA]</scope>
    <source>
        <strain evidence="3 4">DSE2036</strain>
    </source>
</reference>
<dbReference type="SUPFAM" id="SSF82199">
    <property type="entry name" value="SET domain"/>
    <property type="match status" value="1"/>
</dbReference>
<feature type="domain" description="SET" evidence="2">
    <location>
        <begin position="352"/>
        <end position="543"/>
    </location>
</feature>
<evidence type="ECO:0000256" key="1">
    <source>
        <dbReference type="PROSITE-ProRule" id="PRU00339"/>
    </source>
</evidence>
<dbReference type="PANTHER" id="PTHR47643:SF2">
    <property type="entry name" value="TPR DOMAIN PROTEIN (AFU_ORTHOLOGUE AFUA_5G12710)"/>
    <property type="match status" value="1"/>
</dbReference>
<dbReference type="PANTHER" id="PTHR47643">
    <property type="entry name" value="TPR DOMAIN PROTEIN (AFU_ORTHOLOGUE AFUA_5G12710)"/>
    <property type="match status" value="1"/>
</dbReference>
<dbReference type="InterPro" id="IPR011990">
    <property type="entry name" value="TPR-like_helical_dom_sf"/>
</dbReference>
<organism evidence="3 4">
    <name type="scientific">Periconia macrospinosa</name>
    <dbReference type="NCBI Taxonomy" id="97972"/>
    <lineage>
        <taxon>Eukaryota</taxon>
        <taxon>Fungi</taxon>
        <taxon>Dikarya</taxon>
        <taxon>Ascomycota</taxon>
        <taxon>Pezizomycotina</taxon>
        <taxon>Dothideomycetes</taxon>
        <taxon>Pleosporomycetidae</taxon>
        <taxon>Pleosporales</taxon>
        <taxon>Massarineae</taxon>
        <taxon>Periconiaceae</taxon>
        <taxon>Periconia</taxon>
    </lineage>
</organism>
<accession>A0A2V1DFB7</accession>
<feature type="repeat" description="TPR" evidence="1">
    <location>
        <begin position="202"/>
        <end position="235"/>
    </location>
</feature>
<dbReference type="InterPro" id="IPR019734">
    <property type="entry name" value="TPR_rpt"/>
</dbReference>
<dbReference type="SMART" id="SM00028">
    <property type="entry name" value="TPR"/>
    <property type="match status" value="2"/>
</dbReference>
<dbReference type="Proteomes" id="UP000244855">
    <property type="component" value="Unassembled WGS sequence"/>
</dbReference>
<name>A0A2V1DFB7_9PLEO</name>
<sequence length="741" mass="83845">MNAQELVQQEFLERLKIYSDGLRVHKERKGERPTDRKSAEELECGFLERYLTHVDAARDKTLAFPVVVPIPYPPCITPVAELKNVTMRELRLETRHKGTRLLLKAITQSHRIGGIVAATQDTRGDAAAVVMYHQQPENVRRAVDILGKGSVILVKEPYFEVVGPGQYRIRVDHLSDVVFLEKNDPRVPKAWRSKALGSEKTADAYRLKGNEAVEQNKFWEAITAYSAGLSLKPTADETGALCRNRALAYLRTRQYDAALLDTCYPDFLPQPSYNGMIRAAEALYHLGRFDESAKVMQKLCSEFPNHEHAQGQLERVQARLSEQQTGVYDFRQLQIDATKLKPPTLDRATYIGPVEVRDAPGKGRGLFVTKAVKAGDLLLCEKAFGYVHAPEDKYARAPTIMVHMETDRAIMNEQVDLLQALIRKLYHNPSLIPTFTSLCHGGYEGQTTFEVDGAPAVDTFLVERIMTLNVFGYWRTTSLADHIDFVSPNTKREQDHSCGVWTTASYINHSCMNNVERAFIGDMMIVRATKDLDADTELGFWYKDPFRSNFAQRQADHEEWGFVCYCSLCEDARATETSTIDKRKELWLEAEELCGRIPPTPAYEIEQIAKALDDTYTQPASKVPRVELRDLLLVIARLYVISKEPSKVLEYVGKMLTSLGFIIHGADTSSTRFAVEQWGMVAEPFVEAFLHARKAFEVLGRPEDAEKAKEYAKLVFKMVIGEDDSFEAVHGDHDTRFGWVC</sequence>
<dbReference type="InterPro" id="IPR046341">
    <property type="entry name" value="SET_dom_sf"/>
</dbReference>
<dbReference type="PROSITE" id="PS50005">
    <property type="entry name" value="TPR"/>
    <property type="match status" value="1"/>
</dbReference>
<evidence type="ECO:0000313" key="4">
    <source>
        <dbReference type="Proteomes" id="UP000244855"/>
    </source>
</evidence>
<dbReference type="Gene3D" id="2.170.270.10">
    <property type="entry name" value="SET domain"/>
    <property type="match status" value="1"/>
</dbReference>
<gene>
    <name evidence="3" type="ORF">DM02DRAFT_689255</name>
</gene>
<dbReference type="SUPFAM" id="SSF48452">
    <property type="entry name" value="TPR-like"/>
    <property type="match status" value="1"/>
</dbReference>
<keyword evidence="1" id="KW-0802">TPR repeat</keyword>
<dbReference type="STRING" id="97972.A0A2V1DFB7"/>
<dbReference type="AlphaFoldDB" id="A0A2V1DFB7"/>
<dbReference type="OrthoDB" id="438641at2759"/>
<protein>
    <recommendedName>
        <fullName evidence="2">SET domain-containing protein</fullName>
    </recommendedName>
</protein>
<dbReference type="Gene3D" id="1.25.40.10">
    <property type="entry name" value="Tetratricopeptide repeat domain"/>
    <property type="match status" value="1"/>
</dbReference>
<dbReference type="InterPro" id="IPR001214">
    <property type="entry name" value="SET_dom"/>
</dbReference>
<evidence type="ECO:0000259" key="2">
    <source>
        <dbReference type="PROSITE" id="PS50280"/>
    </source>
</evidence>
<dbReference type="EMBL" id="KZ805482">
    <property type="protein sequence ID" value="PVH95834.1"/>
    <property type="molecule type" value="Genomic_DNA"/>
</dbReference>
<proteinExistence type="predicted"/>
<dbReference type="InterPro" id="IPR053209">
    <property type="entry name" value="Gramillin-biosynth_MTr"/>
</dbReference>
<dbReference type="PROSITE" id="PS50280">
    <property type="entry name" value="SET"/>
    <property type="match status" value="1"/>
</dbReference>
<evidence type="ECO:0000313" key="3">
    <source>
        <dbReference type="EMBL" id="PVH95834.1"/>
    </source>
</evidence>
<keyword evidence="4" id="KW-1185">Reference proteome</keyword>
<dbReference type="Pfam" id="PF00856">
    <property type="entry name" value="SET"/>
    <property type="match status" value="1"/>
</dbReference>